<evidence type="ECO:0000256" key="1">
    <source>
        <dbReference type="SAM" id="MobiDB-lite"/>
    </source>
</evidence>
<proteinExistence type="predicted"/>
<dbReference type="Proteomes" id="UP001164746">
    <property type="component" value="Chromosome 9"/>
</dbReference>
<sequence>MYVKQSRLEMEDPETTGTTDDNTDVRYTKMERGLVQTTGSYFSMSSGSLPSHIRSVSPRQQMELTLEKDVRKPRTCCNARTLKNHVLPFQSEPEVGHSPPTDVAHVEAAALSPLPSITSGLHFGKTAEQGGRTPCNQICSSYRSDRFQATCHNGHCECFGEDYQRDTCLPDVDGCKIQMSPSSKMISIWGSPADKLSCTNVTSPNTSSDSIYLAEDKLSFSKLDRFEEKSSHQTRIETYIQPIGYGDDRHHSNTPEMLRKITETFGPVKHFTGALYADTIHINVM</sequence>
<reference evidence="2" key="1">
    <citation type="submission" date="2022-11" db="EMBL/GenBank/DDBJ databases">
        <title>Centuries of genome instability and evolution in soft-shell clam transmissible cancer (bioRxiv).</title>
        <authorList>
            <person name="Hart S.F.M."/>
            <person name="Yonemitsu M.A."/>
            <person name="Giersch R.M."/>
            <person name="Beal B.F."/>
            <person name="Arriagada G."/>
            <person name="Davis B.W."/>
            <person name="Ostrander E.A."/>
            <person name="Goff S.P."/>
            <person name="Metzger M.J."/>
        </authorList>
    </citation>
    <scope>NUCLEOTIDE SEQUENCE</scope>
    <source>
        <strain evidence="2">MELC-2E11</strain>
        <tissue evidence="2">Siphon/mantle</tissue>
    </source>
</reference>
<feature type="region of interest" description="Disordered" evidence="1">
    <location>
        <begin position="1"/>
        <end position="23"/>
    </location>
</feature>
<dbReference type="EMBL" id="CP111020">
    <property type="protein sequence ID" value="WAR14375.1"/>
    <property type="molecule type" value="Genomic_DNA"/>
</dbReference>
<name>A0ABY7EWP0_MYAAR</name>
<gene>
    <name evidence="2" type="ORF">MAR_004480</name>
</gene>
<protein>
    <submittedName>
        <fullName evidence="2">Uncharacterized protein</fullName>
    </submittedName>
</protein>
<organism evidence="2 3">
    <name type="scientific">Mya arenaria</name>
    <name type="common">Soft-shell clam</name>
    <dbReference type="NCBI Taxonomy" id="6604"/>
    <lineage>
        <taxon>Eukaryota</taxon>
        <taxon>Metazoa</taxon>
        <taxon>Spiralia</taxon>
        <taxon>Lophotrochozoa</taxon>
        <taxon>Mollusca</taxon>
        <taxon>Bivalvia</taxon>
        <taxon>Autobranchia</taxon>
        <taxon>Heteroconchia</taxon>
        <taxon>Euheterodonta</taxon>
        <taxon>Imparidentia</taxon>
        <taxon>Neoheterodontei</taxon>
        <taxon>Myida</taxon>
        <taxon>Myoidea</taxon>
        <taxon>Myidae</taxon>
        <taxon>Mya</taxon>
    </lineage>
</organism>
<evidence type="ECO:0000313" key="2">
    <source>
        <dbReference type="EMBL" id="WAR14375.1"/>
    </source>
</evidence>
<keyword evidence="3" id="KW-1185">Reference proteome</keyword>
<evidence type="ECO:0000313" key="3">
    <source>
        <dbReference type="Proteomes" id="UP001164746"/>
    </source>
</evidence>
<feature type="compositionally biased region" description="Basic and acidic residues" evidence="1">
    <location>
        <begin position="1"/>
        <end position="10"/>
    </location>
</feature>
<accession>A0ABY7EWP0</accession>